<evidence type="ECO:0000256" key="7">
    <source>
        <dbReference type="PROSITE-ProRule" id="PRU00175"/>
    </source>
</evidence>
<reference evidence="13" key="1">
    <citation type="submission" date="2016-11" db="UniProtKB">
        <authorList>
            <consortium name="WormBaseParasite"/>
        </authorList>
    </citation>
    <scope>IDENTIFICATION</scope>
</reference>
<dbReference type="GO" id="GO:0007033">
    <property type="term" value="P:vacuole organization"/>
    <property type="evidence" value="ECO:0007669"/>
    <property type="project" value="TreeGrafter"/>
</dbReference>
<dbReference type="GO" id="GO:0007032">
    <property type="term" value="P:endosome organization"/>
    <property type="evidence" value="ECO:0007669"/>
    <property type="project" value="TreeGrafter"/>
</dbReference>
<dbReference type="PANTHER" id="PTHR23323:SF24">
    <property type="entry name" value="VACUOLAR PROTEIN SORTING-ASSOCIATED PROTEIN 11 HOMOLOG"/>
    <property type="match status" value="1"/>
</dbReference>
<evidence type="ECO:0000256" key="5">
    <source>
        <dbReference type="ARBA" id="ARBA00022833"/>
    </source>
</evidence>
<dbReference type="Proteomes" id="UP000095283">
    <property type="component" value="Unplaced"/>
</dbReference>
<dbReference type="GO" id="GO:0030674">
    <property type="term" value="F:protein-macromolecule adaptor activity"/>
    <property type="evidence" value="ECO:0007669"/>
    <property type="project" value="TreeGrafter"/>
</dbReference>
<evidence type="ECO:0000313" key="13">
    <source>
        <dbReference type="WBParaSite" id="Hba_20420"/>
    </source>
</evidence>
<keyword evidence="12" id="KW-1185">Reference proteome</keyword>
<dbReference type="WBParaSite" id="Hba_20420">
    <property type="protein sequence ID" value="Hba_20420"/>
    <property type="gene ID" value="Hba_20420"/>
</dbReference>
<evidence type="ECO:0000256" key="3">
    <source>
        <dbReference type="ARBA" id="ARBA00022723"/>
    </source>
</evidence>
<keyword evidence="9" id="KW-0175">Coiled coil</keyword>
<dbReference type="GO" id="GO:0031902">
    <property type="term" value="C:late endosome membrane"/>
    <property type="evidence" value="ECO:0007669"/>
    <property type="project" value="UniProtKB-SubCell"/>
</dbReference>
<dbReference type="Pfam" id="PF23356">
    <property type="entry name" value="TPR_PEP5_VPS11"/>
    <property type="match status" value="1"/>
</dbReference>
<dbReference type="InterPro" id="IPR057308">
    <property type="entry name" value="CHCR_PEP5_VPS11"/>
</dbReference>
<comment type="similarity">
    <text evidence="2">Belongs to the VPS11 family.</text>
</comment>
<evidence type="ECO:0000256" key="1">
    <source>
        <dbReference type="ARBA" id="ARBA00004492"/>
    </source>
</evidence>
<feature type="transmembrane region" description="Helical" evidence="10">
    <location>
        <begin position="67"/>
        <end position="83"/>
    </location>
</feature>
<keyword evidence="4 7" id="KW-0863">Zinc-finger</keyword>
<evidence type="ECO:0000256" key="4">
    <source>
        <dbReference type="ARBA" id="ARBA00022771"/>
    </source>
</evidence>
<protein>
    <submittedName>
        <fullName evidence="13">RING-type domain-containing protein</fullName>
    </submittedName>
</protein>
<dbReference type="SUPFAM" id="SSF57850">
    <property type="entry name" value="RING/U-box"/>
    <property type="match status" value="1"/>
</dbReference>
<evidence type="ECO:0000256" key="8">
    <source>
        <dbReference type="PROSITE-ProRule" id="PRU01006"/>
    </source>
</evidence>
<feature type="repeat" description="CHCR" evidence="8">
    <location>
        <begin position="123"/>
        <end position="272"/>
    </location>
</feature>
<evidence type="ECO:0000256" key="6">
    <source>
        <dbReference type="ARBA" id="ARBA00023136"/>
    </source>
</evidence>
<keyword evidence="3" id="KW-0479">Metal-binding</keyword>
<dbReference type="GO" id="GO:0006904">
    <property type="term" value="P:vesicle docking involved in exocytosis"/>
    <property type="evidence" value="ECO:0007669"/>
    <property type="project" value="TreeGrafter"/>
</dbReference>
<evidence type="ECO:0000313" key="12">
    <source>
        <dbReference type="Proteomes" id="UP000095283"/>
    </source>
</evidence>
<dbReference type="GO" id="GO:0006886">
    <property type="term" value="P:intracellular protein transport"/>
    <property type="evidence" value="ECO:0007669"/>
    <property type="project" value="UniProtKB-UniRule"/>
</dbReference>
<comment type="subcellular location">
    <subcellularLocation>
        <location evidence="1">Late endosome membrane</location>
        <topology evidence="1">Peripheral membrane protein</topology>
        <orientation evidence="1">Cytoplasmic side</orientation>
    </subcellularLocation>
</comment>
<dbReference type="InterPro" id="IPR001841">
    <property type="entry name" value="Znf_RING"/>
</dbReference>
<dbReference type="GO" id="GO:0048284">
    <property type="term" value="P:organelle fusion"/>
    <property type="evidence" value="ECO:0007669"/>
    <property type="project" value="TreeGrafter"/>
</dbReference>
<feature type="domain" description="RING-type" evidence="11">
    <location>
        <begin position="402"/>
        <end position="440"/>
    </location>
</feature>
<evidence type="ECO:0000256" key="2">
    <source>
        <dbReference type="ARBA" id="ARBA00007070"/>
    </source>
</evidence>
<dbReference type="InterPro" id="IPR000547">
    <property type="entry name" value="Clathrin_H-chain/VPS_repeat"/>
</dbReference>
<accession>A0A1I7XRQ7</accession>
<sequence>MVFFYEAEQCVDADGWSGRCYQLGRSHEKLQLVAIGEHLALLTKQHALIPSVYYFLFLIKYLTKRHVFILVIIYGVMKVLLFFRSNETEFMSMVTVYNVKGQYIGFSCCLPSLCRYMLKFKIMNYLLNLFFHQNIVFQYLDGTRLVQLCIYLEALHDSGKHNSYHTNILLNCYARLDERKKMIKFVEKISASGKADMHIAFQVLRASNMSAEASILATKLHMHEEALSAMIEDLNKYSTAIKYISKRTPFESDADCESMILPFIEDENSQRALRLAQLFGCFPAIQYILNKTEHQSDTWIDALVFVSNMTKTVDDTLIKSLLAGIEASDCVHPLVVLDILSRSNTLKMSVVKEYVVKQISKQEKQIQMDHRTIAESERRMEEIEKHIESLKFNVQVLQINKCCACDTSLQLPAVHFLCRHSYHVHCFESYSERPDKCPACISLNSRICSHDDLNERLLYQKFQYESSSISPAISYKKTDLFRNDDDIDESNPFLKRSMSSVSSSSSRLTSSFALKSVRIIEASNYDKTKNPFCQSSNSSDES</sequence>
<dbReference type="PROSITE" id="PS50089">
    <property type="entry name" value="ZF_RING_2"/>
    <property type="match status" value="1"/>
</dbReference>
<dbReference type="AlphaFoldDB" id="A0A1I7XRQ7"/>
<dbReference type="CDD" id="cd16688">
    <property type="entry name" value="RING-H2_Vps11"/>
    <property type="match status" value="1"/>
</dbReference>
<evidence type="ECO:0000259" key="11">
    <source>
        <dbReference type="PROSITE" id="PS50089"/>
    </source>
</evidence>
<dbReference type="GO" id="GO:0030897">
    <property type="term" value="C:HOPS complex"/>
    <property type="evidence" value="ECO:0007669"/>
    <property type="project" value="TreeGrafter"/>
</dbReference>
<evidence type="ECO:0000256" key="9">
    <source>
        <dbReference type="SAM" id="Coils"/>
    </source>
</evidence>
<evidence type="ECO:0000256" key="10">
    <source>
        <dbReference type="SAM" id="Phobius"/>
    </source>
</evidence>
<keyword evidence="5" id="KW-0862">Zinc</keyword>
<keyword evidence="10" id="KW-1133">Transmembrane helix</keyword>
<name>A0A1I7XRQ7_HETBA</name>
<dbReference type="PROSITE" id="PS50236">
    <property type="entry name" value="CHCR"/>
    <property type="match status" value="1"/>
</dbReference>
<feature type="coiled-coil region" evidence="9">
    <location>
        <begin position="373"/>
        <end position="400"/>
    </location>
</feature>
<keyword evidence="10" id="KW-0812">Transmembrane</keyword>
<proteinExistence type="inferred from homology"/>
<dbReference type="GO" id="GO:0008270">
    <property type="term" value="F:zinc ion binding"/>
    <property type="evidence" value="ECO:0007669"/>
    <property type="project" value="UniProtKB-KW"/>
</dbReference>
<dbReference type="PANTHER" id="PTHR23323">
    <property type="entry name" value="VACUOLAR PROTEIN SORTING-ASSOCIATED PROTEIN"/>
    <property type="match status" value="1"/>
</dbReference>
<keyword evidence="6 10" id="KW-0472">Membrane</keyword>
<organism evidence="12 13">
    <name type="scientific">Heterorhabditis bacteriophora</name>
    <name type="common">Entomopathogenic nematode worm</name>
    <dbReference type="NCBI Taxonomy" id="37862"/>
    <lineage>
        <taxon>Eukaryota</taxon>
        <taxon>Metazoa</taxon>
        <taxon>Ecdysozoa</taxon>
        <taxon>Nematoda</taxon>
        <taxon>Chromadorea</taxon>
        <taxon>Rhabditida</taxon>
        <taxon>Rhabditina</taxon>
        <taxon>Rhabditomorpha</taxon>
        <taxon>Strongyloidea</taxon>
        <taxon>Heterorhabditidae</taxon>
        <taxon>Heterorhabditis</taxon>
    </lineage>
</organism>